<evidence type="ECO:0000313" key="3">
    <source>
        <dbReference type="Proteomes" id="UP000186102"/>
    </source>
</evidence>
<protein>
    <recommendedName>
        <fullName evidence="1">DUF3846 domain-containing protein</fullName>
    </recommendedName>
</protein>
<dbReference type="EMBL" id="MLBF01000037">
    <property type="protein sequence ID" value="OLN28988.1"/>
    <property type="molecule type" value="Genomic_DNA"/>
</dbReference>
<sequence>MENETDLKKFRVLVVEPEKPPYVAEIENDLRSLQEIVGGNIQYVGLDRDTFFYCNEEGKLLGLPGNRKLDNGDIVAGTFIICRDDGTGEEASLTDEQIEKYMRRFREPELYTVQEVEDASYVSVKSYNSSDDFLKALFNDEDEDEDEMEL</sequence>
<evidence type="ECO:0000313" key="2">
    <source>
        <dbReference type="EMBL" id="OLN28988.1"/>
    </source>
</evidence>
<organism evidence="2 3">
    <name type="scientific">Desulfosporosinus metallidurans</name>
    <dbReference type="NCBI Taxonomy" id="1888891"/>
    <lineage>
        <taxon>Bacteria</taxon>
        <taxon>Bacillati</taxon>
        <taxon>Bacillota</taxon>
        <taxon>Clostridia</taxon>
        <taxon>Eubacteriales</taxon>
        <taxon>Desulfitobacteriaceae</taxon>
        <taxon>Desulfosporosinus</taxon>
    </lineage>
</organism>
<proteinExistence type="predicted"/>
<dbReference type="Proteomes" id="UP000186102">
    <property type="component" value="Unassembled WGS sequence"/>
</dbReference>
<dbReference type="RefSeq" id="WP_075366227.1">
    <property type="nucleotide sequence ID" value="NZ_MLBF01000037.1"/>
</dbReference>
<gene>
    <name evidence="2" type="ORF">DSOL_3799</name>
</gene>
<dbReference type="InterPro" id="IPR024559">
    <property type="entry name" value="DUF3846"/>
</dbReference>
<dbReference type="OrthoDB" id="9813511at2"/>
<name>A0A1Q8QNW8_9FIRM</name>
<feature type="domain" description="DUF3846" evidence="1">
    <location>
        <begin position="11"/>
        <end position="105"/>
    </location>
</feature>
<keyword evidence="3" id="KW-1185">Reference proteome</keyword>
<reference evidence="2 3" key="1">
    <citation type="submission" date="2016-09" db="EMBL/GenBank/DDBJ databases">
        <title>Complete genome of Desulfosporosinus sp. OL.</title>
        <authorList>
            <person name="Mardanov A."/>
            <person name="Beletsky A."/>
            <person name="Panova A."/>
            <person name="Karnachuk O."/>
            <person name="Ravin N."/>
        </authorList>
    </citation>
    <scope>NUCLEOTIDE SEQUENCE [LARGE SCALE GENOMIC DNA]</scope>
    <source>
        <strain evidence="2 3">OL</strain>
    </source>
</reference>
<comment type="caution">
    <text evidence="2">The sequence shown here is derived from an EMBL/GenBank/DDBJ whole genome shotgun (WGS) entry which is preliminary data.</text>
</comment>
<dbReference type="Pfam" id="PF12957">
    <property type="entry name" value="DUF3846"/>
    <property type="match status" value="1"/>
</dbReference>
<dbReference type="AlphaFoldDB" id="A0A1Q8QNW8"/>
<evidence type="ECO:0000259" key="1">
    <source>
        <dbReference type="Pfam" id="PF12957"/>
    </source>
</evidence>
<dbReference type="STRING" id="1888891.DSOL_3799"/>
<accession>A0A1Q8QNW8</accession>